<protein>
    <submittedName>
        <fullName evidence="2">Uncharacterized protein</fullName>
    </submittedName>
</protein>
<proteinExistence type="predicted"/>
<organism evidence="2 3">
    <name type="scientific">Caenorhabditis japonica</name>
    <dbReference type="NCBI Taxonomy" id="281687"/>
    <lineage>
        <taxon>Eukaryota</taxon>
        <taxon>Metazoa</taxon>
        <taxon>Ecdysozoa</taxon>
        <taxon>Nematoda</taxon>
        <taxon>Chromadorea</taxon>
        <taxon>Rhabditida</taxon>
        <taxon>Rhabditina</taxon>
        <taxon>Rhabditomorpha</taxon>
        <taxon>Rhabditoidea</taxon>
        <taxon>Rhabditidae</taxon>
        <taxon>Peloderinae</taxon>
        <taxon>Caenorhabditis</taxon>
    </lineage>
</organism>
<dbReference type="AlphaFoldDB" id="A0A8R1IBK6"/>
<keyword evidence="3" id="KW-1185">Reference proteome</keyword>
<dbReference type="EnsemblMetazoa" id="CJA19666.1">
    <property type="protein sequence ID" value="CJA19666.1"/>
    <property type="gene ID" value="WBGene00175237"/>
</dbReference>
<keyword evidence="1" id="KW-0472">Membrane</keyword>
<feature type="transmembrane region" description="Helical" evidence="1">
    <location>
        <begin position="47"/>
        <end position="69"/>
    </location>
</feature>
<dbReference type="Proteomes" id="UP000005237">
    <property type="component" value="Unassembled WGS sequence"/>
</dbReference>
<keyword evidence="1" id="KW-0812">Transmembrane</keyword>
<sequence>MFEGGVACFNCPYGCELSEDNEGYVVEGDLCLAPKSDKMGNADGGDVLLSGAENSIWTVLLVIALILLINK</sequence>
<accession>A0A8R1IBK6</accession>
<evidence type="ECO:0000313" key="3">
    <source>
        <dbReference type="Proteomes" id="UP000005237"/>
    </source>
</evidence>
<reference evidence="2" key="2">
    <citation type="submission" date="2022-06" db="UniProtKB">
        <authorList>
            <consortium name="EnsemblMetazoa"/>
        </authorList>
    </citation>
    <scope>IDENTIFICATION</scope>
    <source>
        <strain evidence="2">DF5081</strain>
    </source>
</reference>
<evidence type="ECO:0000256" key="1">
    <source>
        <dbReference type="SAM" id="Phobius"/>
    </source>
</evidence>
<reference evidence="3" key="1">
    <citation type="submission" date="2010-08" db="EMBL/GenBank/DDBJ databases">
        <authorList>
            <consortium name="Caenorhabditis japonica Sequencing Consortium"/>
            <person name="Wilson R.K."/>
        </authorList>
    </citation>
    <scope>NUCLEOTIDE SEQUENCE [LARGE SCALE GENOMIC DNA]</scope>
    <source>
        <strain evidence="3">DF5081</strain>
    </source>
</reference>
<name>A0A8R1IBK6_CAEJA</name>
<keyword evidence="1" id="KW-1133">Transmembrane helix</keyword>
<evidence type="ECO:0000313" key="2">
    <source>
        <dbReference type="EnsemblMetazoa" id="CJA19666.1"/>
    </source>
</evidence>